<dbReference type="RefSeq" id="WP_015496335.1">
    <property type="nucleotide sequence ID" value="NC_020908.1"/>
</dbReference>
<keyword evidence="3" id="KW-1185">Reference proteome</keyword>
<dbReference type="InterPro" id="IPR036514">
    <property type="entry name" value="SGNH_hydro_sf"/>
</dbReference>
<organism evidence="2 3">
    <name type="scientific">Octadecabacter arcticus 238</name>
    <dbReference type="NCBI Taxonomy" id="391616"/>
    <lineage>
        <taxon>Bacteria</taxon>
        <taxon>Pseudomonadati</taxon>
        <taxon>Pseudomonadota</taxon>
        <taxon>Alphaproteobacteria</taxon>
        <taxon>Rhodobacterales</taxon>
        <taxon>Roseobacteraceae</taxon>
        <taxon>Octadecabacter</taxon>
    </lineage>
</organism>
<feature type="domain" description="SGNH hydrolase-type esterase" evidence="1">
    <location>
        <begin position="66"/>
        <end position="232"/>
    </location>
</feature>
<dbReference type="EMBL" id="CP003742">
    <property type="protein sequence ID" value="AGI73319.1"/>
    <property type="molecule type" value="Genomic_DNA"/>
</dbReference>
<dbReference type="Pfam" id="PF13472">
    <property type="entry name" value="Lipase_GDSL_2"/>
    <property type="match status" value="1"/>
</dbReference>
<dbReference type="KEGG" id="oar:OA238_c33380"/>
<dbReference type="GO" id="GO:0016788">
    <property type="term" value="F:hydrolase activity, acting on ester bonds"/>
    <property type="evidence" value="ECO:0007669"/>
    <property type="project" value="UniProtKB-ARBA"/>
</dbReference>
<reference evidence="2 3" key="1">
    <citation type="journal article" date="2013" name="PLoS ONE">
        <title>Poles Apart: Arctic and Antarctic Octadecabacter strains Share High Genome Plasticity and a New Type of Xanthorhodopsin.</title>
        <authorList>
            <person name="Vollmers J."/>
            <person name="Voget S."/>
            <person name="Dietrich S."/>
            <person name="Gollnow K."/>
            <person name="Smits M."/>
            <person name="Meyer K."/>
            <person name="Brinkhoff T."/>
            <person name="Simon M."/>
            <person name="Daniel R."/>
        </authorList>
    </citation>
    <scope>NUCLEOTIDE SEQUENCE [LARGE SCALE GENOMIC DNA]</scope>
    <source>
        <strain evidence="2 3">238</strain>
    </source>
</reference>
<dbReference type="SUPFAM" id="SSF52266">
    <property type="entry name" value="SGNH hydrolase"/>
    <property type="match status" value="1"/>
</dbReference>
<gene>
    <name evidence="2" type="ORF">OA238_c33380</name>
</gene>
<protein>
    <recommendedName>
        <fullName evidence="1">SGNH hydrolase-type esterase domain-containing protein</fullName>
    </recommendedName>
</protein>
<proteinExistence type="predicted"/>
<accession>M9RL63</accession>
<evidence type="ECO:0000313" key="2">
    <source>
        <dbReference type="EMBL" id="AGI73319.1"/>
    </source>
</evidence>
<dbReference type="eggNOG" id="COG2755">
    <property type="taxonomic scope" value="Bacteria"/>
</dbReference>
<evidence type="ECO:0000313" key="3">
    <source>
        <dbReference type="Proteomes" id="UP000004688"/>
    </source>
</evidence>
<dbReference type="Gene3D" id="3.40.50.1110">
    <property type="entry name" value="SGNH hydrolase"/>
    <property type="match status" value="1"/>
</dbReference>
<dbReference type="CDD" id="cd01836">
    <property type="entry name" value="FeeA_FeeB_like"/>
    <property type="match status" value="1"/>
</dbReference>
<dbReference type="Proteomes" id="UP000004688">
    <property type="component" value="Chromosome"/>
</dbReference>
<dbReference type="InterPro" id="IPR013830">
    <property type="entry name" value="SGNH_hydro"/>
</dbReference>
<dbReference type="OrthoDB" id="9804395at2"/>
<dbReference type="STRING" id="391616.OA238_c33380"/>
<dbReference type="AlphaFoldDB" id="M9RL63"/>
<evidence type="ECO:0000259" key="1">
    <source>
        <dbReference type="Pfam" id="PF13472"/>
    </source>
</evidence>
<sequence>MTDINRNITVHPACLSRPWHALYRFAFYPVLITQGPFIRWNTVKLPEPIGPRAGVIGAGPDLRLLILGDSSAAGVGVSDQSDALSGQIATLLSDQVRLDWQLVARSGDTTPMALCHVKAAQPRQVDIAVLGLGVNDILRGTTRARWLAQTQALIDYLTDEMGVGHVYVSGLPPVWQFPRLPNPLRWTLGHRAARFDRGLRKMLADQTTATMIPAHIKMHADVMSEDGFHPGPWVYTQWAHAIVARFKFDRGL</sequence>
<dbReference type="HOGENOM" id="CLU_050180_2_0_5"/>
<name>M9RL63_9RHOB</name>